<keyword evidence="1" id="KW-1133">Transmembrane helix</keyword>
<dbReference type="STRING" id="1121266.SAMN02745883_00800"/>
<keyword evidence="1" id="KW-0472">Membrane</keyword>
<gene>
    <name evidence="2" type="ORF">SAMN02745883_00800</name>
</gene>
<organism evidence="2 3">
    <name type="scientific">Caminicella sporogenes DSM 14501</name>
    <dbReference type="NCBI Taxonomy" id="1121266"/>
    <lineage>
        <taxon>Bacteria</taxon>
        <taxon>Bacillati</taxon>
        <taxon>Bacillota</taxon>
        <taxon>Clostridia</taxon>
        <taxon>Peptostreptococcales</taxon>
        <taxon>Caminicellaceae</taxon>
        <taxon>Caminicella</taxon>
    </lineage>
</organism>
<feature type="transmembrane region" description="Helical" evidence="1">
    <location>
        <begin position="84"/>
        <end position="103"/>
    </location>
</feature>
<protein>
    <submittedName>
        <fullName evidence="2">Uncharacterized protein</fullName>
    </submittedName>
</protein>
<name>A0A1M6N536_9FIRM</name>
<dbReference type="AlphaFoldDB" id="A0A1M6N536"/>
<dbReference type="EMBL" id="FRAJ01000005">
    <property type="protein sequence ID" value="SHJ90768.1"/>
    <property type="molecule type" value="Genomic_DNA"/>
</dbReference>
<proteinExistence type="predicted"/>
<reference evidence="2 3" key="1">
    <citation type="submission" date="2016-11" db="EMBL/GenBank/DDBJ databases">
        <authorList>
            <person name="Jaros S."/>
            <person name="Januszkiewicz K."/>
            <person name="Wedrychowicz H."/>
        </authorList>
    </citation>
    <scope>NUCLEOTIDE SEQUENCE [LARGE SCALE GENOMIC DNA]</scope>
    <source>
        <strain evidence="2 3">DSM 14501</strain>
    </source>
</reference>
<feature type="transmembrane region" description="Helical" evidence="1">
    <location>
        <begin position="12"/>
        <end position="32"/>
    </location>
</feature>
<dbReference type="Proteomes" id="UP000184082">
    <property type="component" value="Unassembled WGS sequence"/>
</dbReference>
<keyword evidence="1" id="KW-0812">Transmembrane</keyword>
<accession>A0A1M6N536</accession>
<evidence type="ECO:0000313" key="2">
    <source>
        <dbReference type="EMBL" id="SHJ90768.1"/>
    </source>
</evidence>
<evidence type="ECO:0000256" key="1">
    <source>
        <dbReference type="SAM" id="Phobius"/>
    </source>
</evidence>
<evidence type="ECO:0000313" key="3">
    <source>
        <dbReference type="Proteomes" id="UP000184082"/>
    </source>
</evidence>
<keyword evidence="3" id="KW-1185">Reference proteome</keyword>
<sequence length="104" mass="11929">MFPPVSNLIMKSIVVVGLIYITSLMFSIVRLVPGENDKSNGISDLISILSREYNSASFTDLEHNKLMKISDANRVCIFLENLDIFIPLYIFIIYFMINFTLLIF</sequence>